<feature type="domain" description="DUF4301" evidence="1">
    <location>
        <begin position="1"/>
        <end position="86"/>
    </location>
</feature>
<feature type="non-terminal residue" evidence="2">
    <location>
        <position position="1"/>
    </location>
</feature>
<accession>A0ABU7INB5</accession>
<gene>
    <name evidence="2" type="ORF">V1H85_17935</name>
</gene>
<dbReference type="EMBL" id="JAZDDF010000088">
    <property type="protein sequence ID" value="MEE1974338.1"/>
    <property type="molecule type" value="Genomic_DNA"/>
</dbReference>
<keyword evidence="3" id="KW-1185">Reference proteome</keyword>
<organism evidence="2 3">
    <name type="scientific">Maribacter flavus</name>
    <dbReference type="NCBI Taxonomy" id="1658664"/>
    <lineage>
        <taxon>Bacteria</taxon>
        <taxon>Pseudomonadati</taxon>
        <taxon>Bacteroidota</taxon>
        <taxon>Flavobacteriia</taxon>
        <taxon>Flavobacteriales</taxon>
        <taxon>Flavobacteriaceae</taxon>
        <taxon>Maribacter</taxon>
    </lineage>
</organism>
<proteinExistence type="predicted"/>
<name>A0ABU7INB5_9FLAO</name>
<evidence type="ECO:0000313" key="2">
    <source>
        <dbReference type="EMBL" id="MEE1974338.1"/>
    </source>
</evidence>
<dbReference type="InterPro" id="IPR025393">
    <property type="entry name" value="DUF4301"/>
</dbReference>
<comment type="caution">
    <text evidence="2">The sequence shown here is derived from an EMBL/GenBank/DDBJ whole genome shotgun (WGS) entry which is preliminary data.</text>
</comment>
<dbReference type="RefSeq" id="WP_330072551.1">
    <property type="nucleotide sequence ID" value="NZ_JAZDDF010000088.1"/>
</dbReference>
<feature type="non-terminal residue" evidence="2">
    <location>
        <position position="86"/>
    </location>
</feature>
<reference evidence="2 3" key="1">
    <citation type="submission" date="2024-01" db="EMBL/GenBank/DDBJ databases">
        <title>Maribacter spp. originated from different algae showed divergent polysaccharides utilization ability.</title>
        <authorList>
            <person name="Wang H."/>
            <person name="Wu Y."/>
        </authorList>
    </citation>
    <scope>NUCLEOTIDE SEQUENCE [LARGE SCALE GENOMIC DNA]</scope>
    <source>
        <strain evidence="2 3">KPT27_14</strain>
    </source>
</reference>
<protein>
    <submittedName>
        <fullName evidence="2">DUF4301 family protein</fullName>
    </submittedName>
</protein>
<dbReference type="Proteomes" id="UP001343698">
    <property type="component" value="Unassembled WGS sequence"/>
</dbReference>
<evidence type="ECO:0000259" key="1">
    <source>
        <dbReference type="Pfam" id="PF14134"/>
    </source>
</evidence>
<dbReference type="Pfam" id="PF14134">
    <property type="entry name" value="DUF4301"/>
    <property type="match status" value="1"/>
</dbReference>
<sequence length="86" mass="10109">LNEGHLNFGDSPKGLLPFHEYKNDHISTAFEEHLYEAALYASDNKEAKLHFTISAKYKDKFKEEFRRIEEFVEQKTGISFDISFSY</sequence>
<evidence type="ECO:0000313" key="3">
    <source>
        <dbReference type="Proteomes" id="UP001343698"/>
    </source>
</evidence>